<dbReference type="Pfam" id="PF04024">
    <property type="entry name" value="PspC"/>
    <property type="match status" value="1"/>
</dbReference>
<dbReference type="AlphaFoldDB" id="A0A918KRC0"/>
<evidence type="ECO:0000256" key="4">
    <source>
        <dbReference type="ARBA" id="ARBA00022989"/>
    </source>
</evidence>
<feature type="transmembrane region" description="Helical" evidence="6">
    <location>
        <begin position="62"/>
        <end position="85"/>
    </location>
</feature>
<dbReference type="InterPro" id="IPR052027">
    <property type="entry name" value="PspC"/>
</dbReference>
<feature type="domain" description="Phage shock protein PspC N-terminal" evidence="7">
    <location>
        <begin position="32"/>
        <end position="87"/>
    </location>
</feature>
<keyword evidence="4 6" id="KW-1133">Transmembrane helix</keyword>
<dbReference type="InterPro" id="IPR007168">
    <property type="entry name" value="Phageshock_PspC_N"/>
</dbReference>
<keyword evidence="5 6" id="KW-0472">Membrane</keyword>
<dbReference type="EMBL" id="BMYV01000003">
    <property type="protein sequence ID" value="GGX73863.1"/>
    <property type="molecule type" value="Genomic_DNA"/>
</dbReference>
<dbReference type="GO" id="GO:0005886">
    <property type="term" value="C:plasma membrane"/>
    <property type="evidence" value="ECO:0007669"/>
    <property type="project" value="UniProtKB-SubCell"/>
</dbReference>
<dbReference type="PANTHER" id="PTHR33885:SF3">
    <property type="entry name" value="PHAGE SHOCK PROTEIN C"/>
    <property type="match status" value="1"/>
</dbReference>
<name>A0A918KRC0_9PROT</name>
<dbReference type="Proteomes" id="UP000600865">
    <property type="component" value="Unassembled WGS sequence"/>
</dbReference>
<keyword evidence="9" id="KW-1185">Reference proteome</keyword>
<evidence type="ECO:0000256" key="2">
    <source>
        <dbReference type="ARBA" id="ARBA00022475"/>
    </source>
</evidence>
<accession>A0A918KRC0</accession>
<evidence type="ECO:0000256" key="6">
    <source>
        <dbReference type="SAM" id="Phobius"/>
    </source>
</evidence>
<evidence type="ECO:0000256" key="5">
    <source>
        <dbReference type="ARBA" id="ARBA00023136"/>
    </source>
</evidence>
<reference evidence="8 9" key="1">
    <citation type="journal article" date="2014" name="Int. J. Syst. Evol. Microbiol.">
        <title>Complete genome sequence of Corynebacterium casei LMG S-19264T (=DSM 44701T), isolated from a smear-ripened cheese.</title>
        <authorList>
            <consortium name="US DOE Joint Genome Institute (JGI-PGF)"/>
            <person name="Walter F."/>
            <person name="Albersmeier A."/>
            <person name="Kalinowski J."/>
            <person name="Ruckert C."/>
        </authorList>
    </citation>
    <scope>NUCLEOTIDE SEQUENCE [LARGE SCALE GENOMIC DNA]</scope>
    <source>
        <strain evidence="8 9">KCTC 23968</strain>
    </source>
</reference>
<keyword evidence="2" id="KW-1003">Cell membrane</keyword>
<dbReference type="PANTHER" id="PTHR33885">
    <property type="entry name" value="PHAGE SHOCK PROTEIN C"/>
    <property type="match status" value="1"/>
</dbReference>
<proteinExistence type="predicted"/>
<evidence type="ECO:0000259" key="7">
    <source>
        <dbReference type="Pfam" id="PF04024"/>
    </source>
</evidence>
<keyword evidence="3 6" id="KW-0812">Transmembrane</keyword>
<protein>
    <submittedName>
        <fullName evidence="8">Phage shock protein C</fullName>
    </submittedName>
</protein>
<evidence type="ECO:0000313" key="8">
    <source>
        <dbReference type="EMBL" id="GGX73863.1"/>
    </source>
</evidence>
<comment type="caution">
    <text evidence="8">The sequence shown here is derived from an EMBL/GenBank/DDBJ whole genome shotgun (WGS) entry which is preliminary data.</text>
</comment>
<comment type="subcellular location">
    <subcellularLocation>
        <location evidence="1">Cell membrane</location>
        <topology evidence="1">Single-pass membrane protein</topology>
    </subcellularLocation>
</comment>
<gene>
    <name evidence="8" type="ORF">GCM10011309_24960</name>
</gene>
<sequence length="157" mass="18148">MSKSYKNPTHRMLNDMNWDGSNDGYPYRGPNKLRRNTVDGKLGGVCAGIGDYLGWDHTMVRIITILLIIFTGLPAIAYVILWVLMPKDDRAPYIREYREQQEARSRMESPVGTAGSKTTYGDVKSKFRSLEVRLQDLERSITSKEWKLNRDFRDLEN</sequence>
<evidence type="ECO:0000256" key="1">
    <source>
        <dbReference type="ARBA" id="ARBA00004162"/>
    </source>
</evidence>
<organism evidence="8 9">
    <name type="scientific">Litorimonas cladophorae</name>
    <dbReference type="NCBI Taxonomy" id="1220491"/>
    <lineage>
        <taxon>Bacteria</taxon>
        <taxon>Pseudomonadati</taxon>
        <taxon>Pseudomonadota</taxon>
        <taxon>Alphaproteobacteria</taxon>
        <taxon>Maricaulales</taxon>
        <taxon>Robiginitomaculaceae</taxon>
    </lineage>
</organism>
<evidence type="ECO:0000313" key="9">
    <source>
        <dbReference type="Proteomes" id="UP000600865"/>
    </source>
</evidence>
<dbReference type="RefSeq" id="WP_189586709.1">
    <property type="nucleotide sequence ID" value="NZ_BMYV01000003.1"/>
</dbReference>
<evidence type="ECO:0000256" key="3">
    <source>
        <dbReference type="ARBA" id="ARBA00022692"/>
    </source>
</evidence>